<dbReference type="EMBL" id="SDMK01000001">
    <property type="protein sequence ID" value="RXS97415.1"/>
    <property type="molecule type" value="Genomic_DNA"/>
</dbReference>
<gene>
    <name evidence="2" type="ORF">ESZ00_05830</name>
</gene>
<comment type="caution">
    <text evidence="2">The sequence shown here is derived from an EMBL/GenBank/DDBJ whole genome shotgun (WGS) entry which is preliminary data.</text>
</comment>
<dbReference type="Gene3D" id="1.10.10.10">
    <property type="entry name" value="Winged helix-like DNA-binding domain superfamily/Winged helix DNA-binding domain"/>
    <property type="match status" value="1"/>
</dbReference>
<evidence type="ECO:0000313" key="3">
    <source>
        <dbReference type="Proteomes" id="UP000290253"/>
    </source>
</evidence>
<evidence type="ECO:0000259" key="1">
    <source>
        <dbReference type="Pfam" id="PF03551"/>
    </source>
</evidence>
<evidence type="ECO:0000313" key="2">
    <source>
        <dbReference type="EMBL" id="RXS97415.1"/>
    </source>
</evidence>
<dbReference type="AlphaFoldDB" id="A0A4Q1SJ18"/>
<protein>
    <submittedName>
        <fullName evidence="2">PadR family transcriptional regulator</fullName>
    </submittedName>
</protein>
<proteinExistence type="predicted"/>
<dbReference type="SUPFAM" id="SSF46785">
    <property type="entry name" value="Winged helix' DNA-binding domain"/>
    <property type="match status" value="1"/>
</dbReference>
<keyword evidence="3" id="KW-1185">Reference proteome</keyword>
<accession>A0A4Q1SJ18</accession>
<dbReference type="Proteomes" id="UP000290253">
    <property type="component" value="Unassembled WGS sequence"/>
</dbReference>
<dbReference type="PANTHER" id="PTHR43252:SF7">
    <property type="entry name" value="TRANSCRIPTIONAL REGULATOR YQJI"/>
    <property type="match status" value="1"/>
</dbReference>
<dbReference type="OrthoDB" id="9814826at2"/>
<dbReference type="InterPro" id="IPR036390">
    <property type="entry name" value="WH_DNA-bd_sf"/>
</dbReference>
<dbReference type="RefSeq" id="WP_129207194.1">
    <property type="nucleotide sequence ID" value="NZ_BMGU01000001.1"/>
</dbReference>
<dbReference type="Pfam" id="PF03551">
    <property type="entry name" value="PadR"/>
    <property type="match status" value="1"/>
</dbReference>
<dbReference type="PANTHER" id="PTHR43252">
    <property type="entry name" value="TRANSCRIPTIONAL REGULATOR YQJI"/>
    <property type="match status" value="1"/>
</dbReference>
<name>A0A4Q1SJ18_9BACT</name>
<organism evidence="2 3">
    <name type="scientific">Silvibacterium dinghuense</name>
    <dbReference type="NCBI Taxonomy" id="1560006"/>
    <lineage>
        <taxon>Bacteria</taxon>
        <taxon>Pseudomonadati</taxon>
        <taxon>Acidobacteriota</taxon>
        <taxon>Terriglobia</taxon>
        <taxon>Terriglobales</taxon>
        <taxon>Acidobacteriaceae</taxon>
        <taxon>Silvibacterium</taxon>
    </lineage>
</organism>
<feature type="domain" description="Transcription regulator PadR N-terminal" evidence="1">
    <location>
        <begin position="63"/>
        <end position="131"/>
    </location>
</feature>
<dbReference type="InterPro" id="IPR036388">
    <property type="entry name" value="WH-like_DNA-bd_sf"/>
</dbReference>
<dbReference type="InterPro" id="IPR005149">
    <property type="entry name" value="Tscrpt_reg_PadR_N"/>
</dbReference>
<sequence>MFGKFGNRFDQDKPHGHFGKHFRSGREFWGGMEDEGRGGRGRRGFGREFGGRLFDGGELRLVILSFIAEKPSHGYEIIKGIEEQMGGAYAPSAGVVYPTLNLLEDEGFATVNTDGGKKLYTITEAGRAELERSRSHVEQLLNRIREVGKAFGPGRSPQLMRAMHNFKMALRLRMAQGDMSREQVGRIAEIIDRASREIESLD</sequence>
<reference evidence="2 3" key="1">
    <citation type="journal article" date="2016" name="Int. J. Syst. Evol. Microbiol.">
        <title>Acidipila dinghuensis sp. nov., an acidobacterium isolated from forest soil.</title>
        <authorList>
            <person name="Jiang Y.W."/>
            <person name="Wang J."/>
            <person name="Chen M.H."/>
            <person name="Lv Y.Y."/>
            <person name="Qiu L.H."/>
        </authorList>
    </citation>
    <scope>NUCLEOTIDE SEQUENCE [LARGE SCALE GENOMIC DNA]</scope>
    <source>
        <strain evidence="2 3">DHOF10</strain>
    </source>
</reference>